<accession>A0A0F3PB74</accession>
<dbReference type="AlphaFoldDB" id="A0A0F3PB74"/>
<name>A0A0F3PB74_ORITS</name>
<proteinExistence type="predicted"/>
<protein>
    <submittedName>
        <fullName evidence="1">Uncharacterized protein</fullName>
    </submittedName>
</protein>
<evidence type="ECO:0000313" key="2">
    <source>
        <dbReference type="Proteomes" id="UP000033671"/>
    </source>
</evidence>
<organism evidence="1 2">
    <name type="scientific">Orientia tsutsugamushi str. TA716</name>
    <dbReference type="NCBI Taxonomy" id="1359175"/>
    <lineage>
        <taxon>Bacteria</taxon>
        <taxon>Pseudomonadati</taxon>
        <taxon>Pseudomonadota</taxon>
        <taxon>Alphaproteobacteria</taxon>
        <taxon>Rickettsiales</taxon>
        <taxon>Rickettsiaceae</taxon>
        <taxon>Rickettsieae</taxon>
        <taxon>Orientia</taxon>
    </lineage>
</organism>
<reference evidence="1 2" key="1">
    <citation type="submission" date="2015-01" db="EMBL/GenBank/DDBJ databases">
        <title>Genome Sequencing of Rickettsiales.</title>
        <authorList>
            <person name="Daugherty S.C."/>
            <person name="Su Q."/>
            <person name="Abolude K."/>
            <person name="Beier-Sexton M."/>
            <person name="Carlyon J.A."/>
            <person name="Carter R."/>
            <person name="Day N.P."/>
            <person name="Dumler S.J."/>
            <person name="Dyachenko V."/>
            <person name="Godinez A."/>
            <person name="Kurtti T.J."/>
            <person name="Lichay M."/>
            <person name="Mullins K.E."/>
            <person name="Ott S."/>
            <person name="Pappas-Brown V."/>
            <person name="Paris D.H."/>
            <person name="Patel P."/>
            <person name="Richards A.L."/>
            <person name="Sadzewicz L."/>
            <person name="Sears K."/>
            <person name="Seidman D."/>
            <person name="Sengamalay N."/>
            <person name="Stenos J."/>
            <person name="Tallon L.J."/>
            <person name="Vincent G."/>
            <person name="Fraser C.M."/>
            <person name="Munderloh U."/>
            <person name="Dunning-Hotopp J.C."/>
        </authorList>
    </citation>
    <scope>NUCLEOTIDE SEQUENCE [LARGE SCALE GENOMIC DNA]</scope>
    <source>
        <strain evidence="1 2">TA716</strain>
    </source>
</reference>
<evidence type="ECO:0000313" key="1">
    <source>
        <dbReference type="EMBL" id="KJV77560.1"/>
    </source>
</evidence>
<sequence>MPLSLKLTNSLLRKIKIPNERTSIIKDLGELSLKLRTSD</sequence>
<dbReference type="Proteomes" id="UP000033671">
    <property type="component" value="Unassembled WGS sequence"/>
</dbReference>
<gene>
    <name evidence="1" type="ORF">OTSTA716_0184</name>
</gene>
<dbReference type="EMBL" id="LAOA01000003">
    <property type="protein sequence ID" value="KJV77560.1"/>
    <property type="molecule type" value="Genomic_DNA"/>
</dbReference>
<comment type="caution">
    <text evidence="1">The sequence shown here is derived from an EMBL/GenBank/DDBJ whole genome shotgun (WGS) entry which is preliminary data.</text>
</comment>
<dbReference type="PATRIC" id="fig|1359175.3.peg.1812"/>